<dbReference type="GeneID" id="110344197"/>
<organism evidence="1 2">
    <name type="scientific">Heterocephalus glaber</name>
    <name type="common">Naked mole rat</name>
    <dbReference type="NCBI Taxonomy" id="10181"/>
    <lineage>
        <taxon>Eukaryota</taxon>
        <taxon>Metazoa</taxon>
        <taxon>Chordata</taxon>
        <taxon>Craniata</taxon>
        <taxon>Vertebrata</taxon>
        <taxon>Euteleostomi</taxon>
        <taxon>Mammalia</taxon>
        <taxon>Eutheria</taxon>
        <taxon>Euarchontoglires</taxon>
        <taxon>Glires</taxon>
        <taxon>Rodentia</taxon>
        <taxon>Hystricomorpha</taxon>
        <taxon>Bathyergidae</taxon>
        <taxon>Heterocephalus</taxon>
    </lineage>
</organism>
<sequence length="121" mass="13664">MLVLILSLGPGGHRRSFPQASLSCSEESLTRISTELTEEALFITHCHMYPVPLKRKQTKDQGTQISKHAFFTKTGGTDTHSDRNCTRTKARLLPAAREKVYSRWFHVSQTFGVRTTCRGLL</sequence>
<name>A0AAX6RAH2_HETGA</name>
<gene>
    <name evidence="2" type="primary">LOC110344197</name>
</gene>
<keyword evidence="1" id="KW-1185">Reference proteome</keyword>
<dbReference type="AlphaFoldDB" id="A0AAX6RAH2"/>
<dbReference type="RefSeq" id="XP_021093104.1">
    <property type="nucleotide sequence ID" value="XM_021237445.1"/>
</dbReference>
<reference evidence="2" key="1">
    <citation type="submission" date="2025-08" db="UniProtKB">
        <authorList>
            <consortium name="RefSeq"/>
        </authorList>
    </citation>
    <scope>IDENTIFICATION</scope>
</reference>
<accession>A0AAX6RAH2</accession>
<evidence type="ECO:0000313" key="1">
    <source>
        <dbReference type="Proteomes" id="UP000694906"/>
    </source>
</evidence>
<protein>
    <submittedName>
        <fullName evidence="2">Uncharacterized protein</fullName>
    </submittedName>
</protein>
<dbReference type="Proteomes" id="UP000694906">
    <property type="component" value="Unplaced"/>
</dbReference>
<evidence type="ECO:0000313" key="2">
    <source>
        <dbReference type="RefSeq" id="XP_021093104.1"/>
    </source>
</evidence>
<proteinExistence type="predicted"/>